<dbReference type="PANTHER" id="PTHR23320">
    <property type="entry name" value="MEMBRANE-SPANNING 4-DOMAINS SUBFAMILY A MS4A -RELATED"/>
    <property type="match status" value="1"/>
</dbReference>
<accession>A0A4X2KV41</accession>
<keyword evidence="3 6" id="KW-0812">Transmembrane</keyword>
<evidence type="ECO:0000256" key="2">
    <source>
        <dbReference type="ARBA" id="ARBA00009565"/>
    </source>
</evidence>
<comment type="subcellular location">
    <subcellularLocation>
        <location evidence="1">Membrane</location>
        <topology evidence="1">Multi-pass membrane protein</topology>
    </subcellularLocation>
</comment>
<evidence type="ECO:0000313" key="7">
    <source>
        <dbReference type="Ensembl" id="ENSVURP00010013190.1"/>
    </source>
</evidence>
<protein>
    <submittedName>
        <fullName evidence="7">Uncharacterized protein</fullName>
    </submittedName>
</protein>
<evidence type="ECO:0000256" key="4">
    <source>
        <dbReference type="ARBA" id="ARBA00022989"/>
    </source>
</evidence>
<comment type="similarity">
    <text evidence="2">Belongs to the MS4A family.</text>
</comment>
<dbReference type="AlphaFoldDB" id="A0A4X2KV41"/>
<sequence length="308" mass="33668">MTSQPVPSGTFMIVTPSGISVPQMEQPGPSSESNNNLKKGLKEESKALGTIQTLTGLMILGMGIILACAQDSTYFKPSYSKITKSGYPFIGGVSLFQSCSTLCDFFWDFLGKDTGAVCHFLLQLILQMRKLRHAVLSDLLRVTQLFIISGSLSIASEKKKTKSLTHISLAANVISGIVATAGLILFSAVLPELKKEFTQCIHQVLGTHQQDQETQNAFYTRGYHLYRPTPSPWACHMAGSAFTGTLSVMLIFTGLELSVAVFAAFFDWRRLSAESNGRVLFLPHGRHINSSLRTTLYDPAYKELGAST</sequence>
<dbReference type="Ensembl" id="ENSVURT00010015005.1">
    <property type="protein sequence ID" value="ENSVURP00010013190.1"/>
    <property type="gene ID" value="ENSVURG00010010142.1"/>
</dbReference>
<dbReference type="Proteomes" id="UP000314987">
    <property type="component" value="Unassembled WGS sequence"/>
</dbReference>
<dbReference type="GeneTree" id="ENSGT00940000162688"/>
<reference evidence="8" key="1">
    <citation type="submission" date="2018-12" db="EMBL/GenBank/DDBJ databases">
        <authorList>
            <person name="Yazar S."/>
        </authorList>
    </citation>
    <scope>NUCLEOTIDE SEQUENCE [LARGE SCALE GENOMIC DNA]</scope>
</reference>
<evidence type="ECO:0000313" key="8">
    <source>
        <dbReference type="Proteomes" id="UP000314987"/>
    </source>
</evidence>
<organism evidence="7 8">
    <name type="scientific">Vombatus ursinus</name>
    <name type="common">Common wombat</name>
    <dbReference type="NCBI Taxonomy" id="29139"/>
    <lineage>
        <taxon>Eukaryota</taxon>
        <taxon>Metazoa</taxon>
        <taxon>Chordata</taxon>
        <taxon>Craniata</taxon>
        <taxon>Vertebrata</taxon>
        <taxon>Euteleostomi</taxon>
        <taxon>Mammalia</taxon>
        <taxon>Metatheria</taxon>
        <taxon>Diprotodontia</taxon>
        <taxon>Vombatidae</taxon>
        <taxon>Vombatus</taxon>
    </lineage>
</organism>
<proteinExistence type="inferred from homology"/>
<feature type="transmembrane region" description="Helical" evidence="6">
    <location>
        <begin position="246"/>
        <end position="268"/>
    </location>
</feature>
<gene>
    <name evidence="7" type="primary">MS4A6A</name>
</gene>
<keyword evidence="4 6" id="KW-1133">Transmembrane helix</keyword>
<keyword evidence="8" id="KW-1185">Reference proteome</keyword>
<feature type="transmembrane region" description="Helical" evidence="6">
    <location>
        <begin position="167"/>
        <end position="189"/>
    </location>
</feature>
<keyword evidence="5 6" id="KW-0472">Membrane</keyword>
<dbReference type="GO" id="GO:0007166">
    <property type="term" value="P:cell surface receptor signaling pathway"/>
    <property type="evidence" value="ECO:0007669"/>
    <property type="project" value="TreeGrafter"/>
</dbReference>
<reference evidence="7" key="2">
    <citation type="submission" date="2025-08" db="UniProtKB">
        <authorList>
            <consortium name="Ensembl"/>
        </authorList>
    </citation>
    <scope>IDENTIFICATION</scope>
</reference>
<reference evidence="7" key="3">
    <citation type="submission" date="2025-09" db="UniProtKB">
        <authorList>
            <consortium name="Ensembl"/>
        </authorList>
    </citation>
    <scope>IDENTIFICATION</scope>
</reference>
<evidence type="ECO:0000256" key="3">
    <source>
        <dbReference type="ARBA" id="ARBA00022692"/>
    </source>
</evidence>
<dbReference type="STRING" id="29139.ENSVURP00010013190"/>
<name>A0A4X2KV41_VOMUR</name>
<evidence type="ECO:0000256" key="6">
    <source>
        <dbReference type="SAM" id="Phobius"/>
    </source>
</evidence>
<feature type="transmembrane region" description="Helical" evidence="6">
    <location>
        <begin position="47"/>
        <end position="69"/>
    </location>
</feature>
<evidence type="ECO:0000256" key="5">
    <source>
        <dbReference type="ARBA" id="ARBA00023136"/>
    </source>
</evidence>
<dbReference type="InterPro" id="IPR030417">
    <property type="entry name" value="MS4A"/>
</dbReference>
<evidence type="ECO:0000256" key="1">
    <source>
        <dbReference type="ARBA" id="ARBA00004141"/>
    </source>
</evidence>
<dbReference type="InterPro" id="IPR007237">
    <property type="entry name" value="CD20-like"/>
</dbReference>
<dbReference type="Pfam" id="PF04103">
    <property type="entry name" value="CD20"/>
    <property type="match status" value="2"/>
</dbReference>
<dbReference type="PANTHER" id="PTHR23320:SF66">
    <property type="entry name" value="HIGH AFFINITY IMMUNOGLOBULIN EPSILON RECEPTOR SUBUNIT BETA"/>
    <property type="match status" value="1"/>
</dbReference>
<dbReference type="GO" id="GO:0005886">
    <property type="term" value="C:plasma membrane"/>
    <property type="evidence" value="ECO:0007669"/>
    <property type="project" value="TreeGrafter"/>
</dbReference>